<proteinExistence type="predicted"/>
<dbReference type="AlphaFoldDB" id="A0ABD1ZSL1"/>
<dbReference type="EMBL" id="JBHFFA010000001">
    <property type="protein sequence ID" value="KAL2653921.1"/>
    <property type="molecule type" value="Genomic_DNA"/>
</dbReference>
<dbReference type="Proteomes" id="UP001605036">
    <property type="component" value="Unassembled WGS sequence"/>
</dbReference>
<evidence type="ECO:0000313" key="1">
    <source>
        <dbReference type="EMBL" id="KAL2653921.1"/>
    </source>
</evidence>
<dbReference type="Gene3D" id="1.10.10.60">
    <property type="entry name" value="Homeodomain-like"/>
    <property type="match status" value="1"/>
</dbReference>
<protein>
    <submittedName>
        <fullName evidence="1">Uncharacterized protein</fullName>
    </submittedName>
</protein>
<evidence type="ECO:0000313" key="2">
    <source>
        <dbReference type="Proteomes" id="UP001605036"/>
    </source>
</evidence>
<sequence>MERGPKSLAIDHLDGDTQFDGNNDALDGDIFGGGLAVIMRGHMVWTDWMVVALLECKRFEYDEAENAIGMEAIINSDVKWRQIQFLMREKDVNVDTIELRNKWESTIGYYKK</sequence>
<gene>
    <name evidence="1" type="ORF">R1flu_022049</name>
</gene>
<accession>A0ABD1ZSL1</accession>
<organism evidence="1 2">
    <name type="scientific">Riccia fluitans</name>
    <dbReference type="NCBI Taxonomy" id="41844"/>
    <lineage>
        <taxon>Eukaryota</taxon>
        <taxon>Viridiplantae</taxon>
        <taxon>Streptophyta</taxon>
        <taxon>Embryophyta</taxon>
        <taxon>Marchantiophyta</taxon>
        <taxon>Marchantiopsida</taxon>
        <taxon>Marchantiidae</taxon>
        <taxon>Marchantiales</taxon>
        <taxon>Ricciaceae</taxon>
        <taxon>Riccia</taxon>
    </lineage>
</organism>
<name>A0ABD1ZSL1_9MARC</name>
<reference evidence="1 2" key="1">
    <citation type="submission" date="2024-09" db="EMBL/GenBank/DDBJ databases">
        <title>Chromosome-scale assembly of Riccia fluitans.</title>
        <authorList>
            <person name="Paukszto L."/>
            <person name="Sawicki J."/>
            <person name="Karawczyk K."/>
            <person name="Piernik-Szablinska J."/>
            <person name="Szczecinska M."/>
            <person name="Mazdziarz M."/>
        </authorList>
    </citation>
    <scope>NUCLEOTIDE SEQUENCE [LARGE SCALE GENOMIC DNA]</scope>
    <source>
        <strain evidence="1">Rf_01</strain>
        <tissue evidence="1">Aerial parts of the thallus</tissue>
    </source>
</reference>
<comment type="caution">
    <text evidence="1">The sequence shown here is derived from an EMBL/GenBank/DDBJ whole genome shotgun (WGS) entry which is preliminary data.</text>
</comment>
<keyword evidence="2" id="KW-1185">Reference proteome</keyword>